<accession>A0A511QKM9</accession>
<reference evidence="2 3" key="1">
    <citation type="submission" date="2019-07" db="EMBL/GenBank/DDBJ databases">
        <title>Whole genome shotgun sequence of Vibrio superstes NBRC 103154.</title>
        <authorList>
            <person name="Hosoyama A."/>
            <person name="Uohara A."/>
            <person name="Ohji S."/>
            <person name="Ichikawa N."/>
        </authorList>
    </citation>
    <scope>NUCLEOTIDE SEQUENCE [LARGE SCALE GENOMIC DNA]</scope>
    <source>
        <strain evidence="2 3">NBRC 103154</strain>
    </source>
</reference>
<proteinExistence type="predicted"/>
<comment type="caution">
    <text evidence="2">The sequence shown here is derived from an EMBL/GenBank/DDBJ whole genome shotgun (WGS) entry which is preliminary data.</text>
</comment>
<evidence type="ECO:0000256" key="1">
    <source>
        <dbReference type="SAM" id="MobiDB-lite"/>
    </source>
</evidence>
<evidence type="ECO:0000313" key="2">
    <source>
        <dbReference type="EMBL" id="GEM77849.1"/>
    </source>
</evidence>
<name>A0A511QKM9_9VIBR</name>
<keyword evidence="3" id="KW-1185">Reference proteome</keyword>
<feature type="compositionally biased region" description="Polar residues" evidence="1">
    <location>
        <begin position="21"/>
        <end position="35"/>
    </location>
</feature>
<organism evidence="2 3">
    <name type="scientific">Vibrio superstes NBRC 103154</name>
    <dbReference type="NCBI Taxonomy" id="1219062"/>
    <lineage>
        <taxon>Bacteria</taxon>
        <taxon>Pseudomonadati</taxon>
        <taxon>Pseudomonadota</taxon>
        <taxon>Gammaproteobacteria</taxon>
        <taxon>Vibrionales</taxon>
        <taxon>Vibrionaceae</taxon>
        <taxon>Vibrio</taxon>
    </lineage>
</organism>
<feature type="compositionally biased region" description="Basic and acidic residues" evidence="1">
    <location>
        <begin position="38"/>
        <end position="48"/>
    </location>
</feature>
<evidence type="ECO:0000313" key="3">
    <source>
        <dbReference type="Proteomes" id="UP000321113"/>
    </source>
</evidence>
<protein>
    <submittedName>
        <fullName evidence="2">Uncharacterized protein</fullName>
    </submittedName>
</protein>
<gene>
    <name evidence="2" type="ORF">VSU01S_00940</name>
</gene>
<dbReference type="AlphaFoldDB" id="A0A511QKM9"/>
<dbReference type="RefSeq" id="WP_162892800.1">
    <property type="nucleotide sequence ID" value="NZ_BJXK01000001.1"/>
</dbReference>
<sequence>MTRHVKTEMSELTGPTDLEQTKSSLATEQSRSPPTSGAEKHDFPELNR</sequence>
<dbReference type="Proteomes" id="UP000321113">
    <property type="component" value="Unassembled WGS sequence"/>
</dbReference>
<dbReference type="EMBL" id="BJXK01000001">
    <property type="protein sequence ID" value="GEM77849.1"/>
    <property type="molecule type" value="Genomic_DNA"/>
</dbReference>
<feature type="region of interest" description="Disordered" evidence="1">
    <location>
        <begin position="1"/>
        <end position="48"/>
    </location>
</feature>